<dbReference type="AlphaFoldDB" id="A0A6I6FRZ6"/>
<evidence type="ECO:0000313" key="1">
    <source>
        <dbReference type="EMBL" id="QGV82379.1"/>
    </source>
</evidence>
<dbReference type="OrthoDB" id="4333532at2"/>
<protein>
    <submittedName>
        <fullName evidence="1">Uncharacterized protein</fullName>
    </submittedName>
</protein>
<sequence length="159" mass="16774">MLLVIDAGAGSLSPWRVALWAVLAVLLLAVLTPPRVSARPGLLVSRGVWGETSVRTDRLVAVCRSDGVARRLVLRDAEGGRVELDPRVLVDNPPLWRVVDEDARACLAGGLLLCGAAALRQLAVGVDRETARAVFRVSGLGPPLGVSPERVHDLPGGEP</sequence>
<gene>
    <name evidence="1" type="ORF">EIZ62_00525</name>
</gene>
<keyword evidence="2" id="KW-1185">Reference proteome</keyword>
<reference evidence="1 2" key="1">
    <citation type="submission" date="2018-12" db="EMBL/GenBank/DDBJ databases">
        <title>Complete genome sequence of Streptomyces ficellus NRRL8067, the producer of ficellomycin, feldamycin and nojirimycin.</title>
        <authorList>
            <person name="Zhang H."/>
            <person name="Yue R."/>
            <person name="Liu Y."/>
            <person name="Li M."/>
            <person name="Mu H."/>
            <person name="Zhang J."/>
        </authorList>
    </citation>
    <scope>NUCLEOTIDE SEQUENCE [LARGE SCALE GENOMIC DNA]</scope>
    <source>
        <strain evidence="1 2">NRRL 8067</strain>
    </source>
</reference>
<dbReference type="Proteomes" id="UP000422572">
    <property type="component" value="Chromosome"/>
</dbReference>
<accession>A0A6I6FRZ6</accession>
<name>A0A6I6FRZ6_9ACTN</name>
<proteinExistence type="predicted"/>
<evidence type="ECO:0000313" key="2">
    <source>
        <dbReference type="Proteomes" id="UP000422572"/>
    </source>
</evidence>
<dbReference type="KEGG" id="sfic:EIZ62_00525"/>
<dbReference type="EMBL" id="CP034279">
    <property type="protein sequence ID" value="QGV82379.1"/>
    <property type="molecule type" value="Genomic_DNA"/>
</dbReference>
<organism evidence="1 2">
    <name type="scientific">Streptomyces ficellus</name>
    <dbReference type="NCBI Taxonomy" id="1977088"/>
    <lineage>
        <taxon>Bacteria</taxon>
        <taxon>Bacillati</taxon>
        <taxon>Actinomycetota</taxon>
        <taxon>Actinomycetes</taxon>
        <taxon>Kitasatosporales</taxon>
        <taxon>Streptomycetaceae</taxon>
        <taxon>Streptomyces</taxon>
    </lineage>
</organism>